<protein>
    <submittedName>
        <fullName evidence="3">Transcriptional regulator DauR</fullName>
    </submittedName>
</protein>
<comment type="caution">
    <text evidence="3">The sequence shown here is derived from an EMBL/GenBank/DDBJ whole genome shotgun (WGS) entry which is preliminary data.</text>
</comment>
<dbReference type="PANTHER" id="PTHR35568:SF1">
    <property type="entry name" value="TRANSCRIPTIONAL REGULATOR DAUR"/>
    <property type="match status" value="1"/>
</dbReference>
<dbReference type="Pfam" id="PF08348">
    <property type="entry name" value="PAS_6"/>
    <property type="match status" value="1"/>
</dbReference>
<dbReference type="AlphaFoldDB" id="A0A644W843"/>
<evidence type="ECO:0000259" key="1">
    <source>
        <dbReference type="Pfam" id="PF08348"/>
    </source>
</evidence>
<gene>
    <name evidence="3" type="primary">dauR_7</name>
    <name evidence="3" type="ORF">SDC9_44949</name>
</gene>
<reference evidence="3" key="1">
    <citation type="submission" date="2019-08" db="EMBL/GenBank/DDBJ databases">
        <authorList>
            <person name="Kucharzyk K."/>
            <person name="Murdoch R.W."/>
            <person name="Higgins S."/>
            <person name="Loffler F."/>
        </authorList>
    </citation>
    <scope>NUCLEOTIDE SEQUENCE</scope>
</reference>
<feature type="domain" description="YheO-like" evidence="1">
    <location>
        <begin position="7"/>
        <end position="117"/>
    </location>
</feature>
<organism evidence="3">
    <name type="scientific">bioreactor metagenome</name>
    <dbReference type="NCBI Taxonomy" id="1076179"/>
    <lineage>
        <taxon>unclassified sequences</taxon>
        <taxon>metagenomes</taxon>
        <taxon>ecological metagenomes</taxon>
    </lineage>
</organism>
<dbReference type="PANTHER" id="PTHR35568">
    <property type="entry name" value="TRANSCRIPTIONAL REGULATOR DAUR"/>
    <property type="match status" value="1"/>
</dbReference>
<proteinExistence type="predicted"/>
<accession>A0A644W843</accession>
<dbReference type="EMBL" id="VSSQ01000626">
    <property type="protein sequence ID" value="MPL98742.1"/>
    <property type="molecule type" value="Genomic_DNA"/>
</dbReference>
<dbReference type="InterPro" id="IPR039445">
    <property type="entry name" value="DauR-like_HTH"/>
</dbReference>
<evidence type="ECO:0000313" key="3">
    <source>
        <dbReference type="EMBL" id="MPL98742.1"/>
    </source>
</evidence>
<name>A0A644W843_9ZZZZ</name>
<dbReference type="InterPro" id="IPR039446">
    <property type="entry name" value="DauR-like"/>
</dbReference>
<dbReference type="Pfam" id="PF13309">
    <property type="entry name" value="HTH_22"/>
    <property type="match status" value="1"/>
</dbReference>
<evidence type="ECO:0000259" key="2">
    <source>
        <dbReference type="Pfam" id="PF13309"/>
    </source>
</evidence>
<dbReference type="InterPro" id="IPR013559">
    <property type="entry name" value="YheO"/>
</dbReference>
<sequence>MTDHELIESYIPLAKFIASICSPTCEVVLHDLDDIDHSIVYISNGELTGRKVGDGLINFSISDYENSQQDYISNLPSKVTTTNGDIVRCSSYNILNKKGRIIGFLGVNQNLTELYALRSKLDILLNLFPAQEVEETNPSQAISAKKMVDTYIEDALKSIGCSDVAQLTKDDRRKIIDILAQKNIFIIKGCVNIVAKRLRISAPTIYRYIGEVRGED</sequence>
<feature type="domain" description="Transcriptional regulator DauR-like HTH" evidence="2">
    <location>
        <begin position="148"/>
        <end position="209"/>
    </location>
</feature>